<protein>
    <submittedName>
        <fullName evidence="9">Delta(3,5)-Delta(2,4)-dienoyl-CoA isomerase, mitochondrial</fullName>
    </submittedName>
</protein>
<keyword evidence="6" id="KW-0443">Lipid metabolism</keyword>
<dbReference type="EMBL" id="LSSK01000017">
    <property type="protein sequence ID" value="OMH86108.1"/>
    <property type="molecule type" value="Genomic_DNA"/>
</dbReference>
<dbReference type="Proteomes" id="UP000188320">
    <property type="component" value="Unassembled WGS sequence"/>
</dbReference>
<evidence type="ECO:0000256" key="5">
    <source>
        <dbReference type="ARBA" id="ARBA00022990"/>
    </source>
</evidence>
<dbReference type="GO" id="GO:0006635">
    <property type="term" value="P:fatty acid beta-oxidation"/>
    <property type="evidence" value="ECO:0007669"/>
    <property type="project" value="UniProtKB-UniPathway"/>
</dbReference>
<dbReference type="InterPro" id="IPR001753">
    <property type="entry name" value="Enoyl-CoA_hydra/iso"/>
</dbReference>
<proteinExistence type="inferred from homology"/>
<evidence type="ECO:0000313" key="10">
    <source>
        <dbReference type="Proteomes" id="UP000188320"/>
    </source>
</evidence>
<dbReference type="FunFam" id="3.90.226.10:FF:000024">
    <property type="entry name" value="Delta3,5-delta2,4-dienoyl-CoA isomerase"/>
    <property type="match status" value="1"/>
</dbReference>
<dbReference type="GO" id="GO:0005777">
    <property type="term" value="C:peroxisome"/>
    <property type="evidence" value="ECO:0007669"/>
    <property type="project" value="UniProtKB-SubCell"/>
</dbReference>
<keyword evidence="4" id="KW-0276">Fatty acid metabolism</keyword>
<evidence type="ECO:0000256" key="8">
    <source>
        <dbReference type="ARBA" id="ARBA00023235"/>
    </source>
</evidence>
<keyword evidence="10" id="KW-1185">Reference proteome</keyword>
<keyword evidence="8 9" id="KW-0413">Isomerase</keyword>
<dbReference type="InterPro" id="IPR045002">
    <property type="entry name" value="Ech1-like"/>
</dbReference>
<organism evidence="9 10">
    <name type="scientific">Zancudomyces culisetae</name>
    <name type="common">Gut fungus</name>
    <name type="synonym">Smittium culisetae</name>
    <dbReference type="NCBI Taxonomy" id="1213189"/>
    <lineage>
        <taxon>Eukaryota</taxon>
        <taxon>Fungi</taxon>
        <taxon>Fungi incertae sedis</taxon>
        <taxon>Zoopagomycota</taxon>
        <taxon>Kickxellomycotina</taxon>
        <taxon>Harpellomycetes</taxon>
        <taxon>Harpellales</taxon>
        <taxon>Legeriomycetaceae</taxon>
        <taxon>Zancudomyces</taxon>
    </lineage>
</organism>
<dbReference type="InterPro" id="IPR029045">
    <property type="entry name" value="ClpP/crotonase-like_dom_sf"/>
</dbReference>
<evidence type="ECO:0000313" key="9">
    <source>
        <dbReference type="EMBL" id="OMH86108.1"/>
    </source>
</evidence>
<dbReference type="Gene3D" id="1.10.12.10">
    <property type="entry name" value="Lyase 2-enoyl-coa Hydratase, Chain A, domain 2"/>
    <property type="match status" value="1"/>
</dbReference>
<comment type="similarity">
    <text evidence="3">Belongs to the enoyl-CoA hydratase/isomerase family.</text>
</comment>
<dbReference type="FunFam" id="1.10.12.10:FF:000004">
    <property type="entry name" value="Delta3,5-delta2,4-dienoyl-CoA isomerase"/>
    <property type="match status" value="1"/>
</dbReference>
<dbReference type="PANTHER" id="PTHR43149:SF1">
    <property type="entry name" value="DELTA(3,5)-DELTA(2,4)-DIENOYL-COA ISOMERASE, MITOCHONDRIAL"/>
    <property type="match status" value="1"/>
</dbReference>
<evidence type="ECO:0000256" key="7">
    <source>
        <dbReference type="ARBA" id="ARBA00023140"/>
    </source>
</evidence>
<dbReference type="Gene3D" id="3.90.226.10">
    <property type="entry name" value="2-enoyl-CoA Hydratase, Chain A, domain 1"/>
    <property type="match status" value="1"/>
</dbReference>
<evidence type="ECO:0000256" key="3">
    <source>
        <dbReference type="ARBA" id="ARBA00005254"/>
    </source>
</evidence>
<comment type="caution">
    <text evidence="9">The sequence shown here is derived from an EMBL/GenBank/DDBJ whole genome shotgun (WGS) entry which is preliminary data.</text>
</comment>
<evidence type="ECO:0000256" key="2">
    <source>
        <dbReference type="ARBA" id="ARBA00005005"/>
    </source>
</evidence>
<evidence type="ECO:0000256" key="6">
    <source>
        <dbReference type="ARBA" id="ARBA00023098"/>
    </source>
</evidence>
<dbReference type="Pfam" id="PF00378">
    <property type="entry name" value="ECH_1"/>
    <property type="match status" value="1"/>
</dbReference>
<evidence type="ECO:0000256" key="4">
    <source>
        <dbReference type="ARBA" id="ARBA00022832"/>
    </source>
</evidence>
<dbReference type="SUPFAM" id="SSF52096">
    <property type="entry name" value="ClpP/crotonase"/>
    <property type="match status" value="1"/>
</dbReference>
<name>A0A1R1PYR5_ZANCU</name>
<dbReference type="GO" id="GO:0051750">
    <property type="term" value="F:delta(3,5)-delta(2,4)-dienoyl-CoA isomerase activity"/>
    <property type="evidence" value="ECO:0007669"/>
    <property type="project" value="TreeGrafter"/>
</dbReference>
<gene>
    <name evidence="9" type="ORF">AX774_g338</name>
</gene>
<comment type="pathway">
    <text evidence="2">Lipid metabolism; fatty acid beta-oxidation.</text>
</comment>
<accession>A0A1R1PYR5</accession>
<dbReference type="UniPathway" id="UPA00659"/>
<keyword evidence="5" id="KW-0007">Acetylation</keyword>
<evidence type="ECO:0000256" key="1">
    <source>
        <dbReference type="ARBA" id="ARBA00004275"/>
    </source>
</evidence>
<dbReference type="PANTHER" id="PTHR43149">
    <property type="entry name" value="ENOYL-COA HYDRATASE"/>
    <property type="match status" value="1"/>
</dbReference>
<keyword evidence="7" id="KW-0576">Peroxisome</keyword>
<dbReference type="GO" id="GO:0005739">
    <property type="term" value="C:mitochondrion"/>
    <property type="evidence" value="ECO:0007669"/>
    <property type="project" value="TreeGrafter"/>
</dbReference>
<sequence length="279" mass="31355">MSSVLSQEFKTLLLRNPIKGVLQVSLNRPDKLNSMNPQMWIDLRECFNKVKFDNEILSIVLTGQGRAFCSGLDLKTAEVLFKEDKTRDIARKAIHHRNMILEWQASLTAIEHCDKPVIAYVQNACIGAGIDMITACDIRQCSEDAYFSVKEVDIGMAADVGTLQRLPKVVGNDSWVREIVYTARSVSSTEALQFGLVSRVFKEAQEGLDKTIELAAEIASKSPVAIVGSKRNLLYSRDHTVQEGLEYNANWNTIMHNTNDIAESLKSMMLKQKPKYEKL</sequence>
<dbReference type="OrthoDB" id="14970at2759"/>
<dbReference type="InterPro" id="IPR014748">
    <property type="entry name" value="Enoyl-CoA_hydra_C"/>
</dbReference>
<dbReference type="CDD" id="cd06558">
    <property type="entry name" value="crotonase-like"/>
    <property type="match status" value="1"/>
</dbReference>
<reference evidence="10" key="1">
    <citation type="submission" date="2017-01" db="EMBL/GenBank/DDBJ databases">
        <authorList>
            <person name="Wang Y."/>
            <person name="White M."/>
            <person name="Kvist S."/>
            <person name="Moncalvo J.-M."/>
        </authorList>
    </citation>
    <scope>NUCLEOTIDE SEQUENCE [LARGE SCALE GENOMIC DNA]</scope>
    <source>
        <strain evidence="10">COL-18-3</strain>
    </source>
</reference>
<dbReference type="AlphaFoldDB" id="A0A1R1PYR5"/>
<comment type="subcellular location">
    <subcellularLocation>
        <location evidence="1">Peroxisome</location>
    </subcellularLocation>
</comment>